<feature type="domain" description="OmpR/PhoB-type" evidence="5">
    <location>
        <begin position="6"/>
        <end position="110"/>
    </location>
</feature>
<keyword evidence="4" id="KW-0472">Membrane</keyword>
<keyword evidence="2 3" id="KW-0238">DNA-binding</keyword>
<keyword evidence="4" id="KW-1133">Transmembrane helix</keyword>
<reference evidence="6 7" key="1">
    <citation type="submission" date="2023-07" db="EMBL/GenBank/DDBJ databases">
        <title>Alkalimonas sp., MEB108 novel, alkaliphilic bacterium isolated from Lonar Lake, India.</title>
        <authorList>
            <person name="Joshi A."/>
            <person name="Thite S."/>
        </authorList>
    </citation>
    <scope>NUCLEOTIDE SEQUENCE [LARGE SCALE GENOMIC DNA]</scope>
    <source>
        <strain evidence="6 7">MEB108</strain>
    </source>
</reference>
<dbReference type="Gene3D" id="1.10.10.10">
    <property type="entry name" value="Winged helix-like DNA-binding domain superfamily/Winged helix DNA-binding domain"/>
    <property type="match status" value="1"/>
</dbReference>
<dbReference type="EMBL" id="JAUHLI010000005">
    <property type="protein sequence ID" value="MEE2001098.1"/>
    <property type="molecule type" value="Genomic_DNA"/>
</dbReference>
<evidence type="ECO:0000313" key="6">
    <source>
        <dbReference type="EMBL" id="MEE2001098.1"/>
    </source>
</evidence>
<keyword evidence="7" id="KW-1185">Reference proteome</keyword>
<accession>A0ABU7J402</accession>
<feature type="transmembrane region" description="Helical" evidence="4">
    <location>
        <begin position="149"/>
        <end position="167"/>
    </location>
</feature>
<protein>
    <submittedName>
        <fullName evidence="6">Winged helix-turn-helix domain-containing protein</fullName>
    </submittedName>
</protein>
<sequence length="727" mass="81758">MAIKPEHRLKVGAWEYLPERDKLVKFDANGQLLETAELDNLCQNVMNFLMVHAGELVSKDDLLEKVWGIRAVSDGRITRVIRVLRVALGDDSRTPIYIETVPKRGYRLIAPVERSDVTGVSTESEQVEETSHDVTVATSKPAGHWQRRTLLSLLVLMPIVLAGYFWLATNSVEDDFSAIPLWRYEPVTFLDGIEFYHSISPDEELLVFSYASSPSDSVVRLKLQNLRTHQVVALTDAPYSSFGAAWSPDATQLAYQRTISGSLCEIRILTLNAARDQVISDELLTNCGALSISARLSWSPDGRFLVYPSREEGQSQMALMLYPLAGGQPQMLTAPPATGFGDYAVRFSRDGNNLAFLRDSASTVQIWLMDLNNRSSRMLRQLSDTSPGNIDWSLDSSEILYPAGRSRLAAVNVFTNEQRLVAYTDLNASEIQISPSGRILASVGAFSQLNILQIPNAIENSSSERGQQVFSSNRNEAFAVASPVPNGPIAVVSRRSGLPQVWLFYPNGKQQQLTDFQENERVSRLVFSPDGRRLLALVSQELWLFEEGVKPQRIVGAASRQNIANPSWSSDGSTIYYAKVNQGSWQVMSVAVDAPSEVHLFNAQMEFYLESPDGRYRFWRNSFDRWYYLERLEADGSLIKEQIMLPKIPLHFELATTGLYYSAYQRDNHYQLYYFDFSNQKVRVATDLDSVSSSHFSLSSDRNYFFLPSMGRGDMDIAEISLQQQNL</sequence>
<dbReference type="InterPro" id="IPR011042">
    <property type="entry name" value="6-blade_b-propeller_TolB-like"/>
</dbReference>
<dbReference type="Proteomes" id="UP001336314">
    <property type="component" value="Unassembled WGS sequence"/>
</dbReference>
<dbReference type="SMART" id="SM00862">
    <property type="entry name" value="Trans_reg_C"/>
    <property type="match status" value="1"/>
</dbReference>
<gene>
    <name evidence="6" type="ORF">QWY20_06495</name>
</gene>
<dbReference type="SUPFAM" id="SSF46894">
    <property type="entry name" value="C-terminal effector domain of the bipartite response regulators"/>
    <property type="match status" value="1"/>
</dbReference>
<comment type="similarity">
    <text evidence="1">Belongs to the TolB family.</text>
</comment>
<dbReference type="InterPro" id="IPR001867">
    <property type="entry name" value="OmpR/PhoB-type_DNA-bd"/>
</dbReference>
<dbReference type="InterPro" id="IPR036388">
    <property type="entry name" value="WH-like_DNA-bd_sf"/>
</dbReference>
<evidence type="ECO:0000256" key="4">
    <source>
        <dbReference type="SAM" id="Phobius"/>
    </source>
</evidence>
<dbReference type="PROSITE" id="PS51755">
    <property type="entry name" value="OMPR_PHOB"/>
    <property type="match status" value="1"/>
</dbReference>
<comment type="caution">
    <text evidence="6">The sequence shown here is derived from an EMBL/GenBank/DDBJ whole genome shotgun (WGS) entry which is preliminary data.</text>
</comment>
<dbReference type="RefSeq" id="WP_330128219.1">
    <property type="nucleotide sequence ID" value="NZ_JAUHLI010000005.1"/>
</dbReference>
<evidence type="ECO:0000259" key="5">
    <source>
        <dbReference type="PROSITE" id="PS51755"/>
    </source>
</evidence>
<dbReference type="PANTHER" id="PTHR36842:SF1">
    <property type="entry name" value="PROTEIN TOLB"/>
    <property type="match status" value="1"/>
</dbReference>
<dbReference type="Pfam" id="PF00486">
    <property type="entry name" value="Trans_reg_C"/>
    <property type="match status" value="1"/>
</dbReference>
<dbReference type="Gene3D" id="2.120.10.30">
    <property type="entry name" value="TolB, C-terminal domain"/>
    <property type="match status" value="2"/>
</dbReference>
<name>A0ABU7J402_9GAMM</name>
<evidence type="ECO:0000256" key="1">
    <source>
        <dbReference type="ARBA" id="ARBA00009820"/>
    </source>
</evidence>
<organism evidence="6 7">
    <name type="scientific">Alkalimonas cellulosilytica</name>
    <dbReference type="NCBI Taxonomy" id="3058395"/>
    <lineage>
        <taxon>Bacteria</taxon>
        <taxon>Pseudomonadati</taxon>
        <taxon>Pseudomonadota</taxon>
        <taxon>Gammaproteobacteria</taxon>
        <taxon>Alkalimonas</taxon>
    </lineage>
</organism>
<dbReference type="PANTHER" id="PTHR36842">
    <property type="entry name" value="PROTEIN TOLB HOMOLOG"/>
    <property type="match status" value="1"/>
</dbReference>
<dbReference type="CDD" id="cd00383">
    <property type="entry name" value="trans_reg_C"/>
    <property type="match status" value="1"/>
</dbReference>
<dbReference type="Pfam" id="PF07676">
    <property type="entry name" value="PD40"/>
    <property type="match status" value="2"/>
</dbReference>
<dbReference type="InterPro" id="IPR011659">
    <property type="entry name" value="WD40"/>
</dbReference>
<evidence type="ECO:0000313" key="7">
    <source>
        <dbReference type="Proteomes" id="UP001336314"/>
    </source>
</evidence>
<dbReference type="InterPro" id="IPR016032">
    <property type="entry name" value="Sig_transdc_resp-reg_C-effctor"/>
</dbReference>
<dbReference type="SUPFAM" id="SSF82171">
    <property type="entry name" value="DPP6 N-terminal domain-like"/>
    <property type="match status" value="2"/>
</dbReference>
<proteinExistence type="inferred from homology"/>
<keyword evidence="4" id="KW-0812">Transmembrane</keyword>
<evidence type="ECO:0000256" key="3">
    <source>
        <dbReference type="PROSITE-ProRule" id="PRU01091"/>
    </source>
</evidence>
<evidence type="ECO:0000256" key="2">
    <source>
        <dbReference type="ARBA" id="ARBA00023125"/>
    </source>
</evidence>
<feature type="DNA-binding region" description="OmpR/PhoB-type" evidence="3">
    <location>
        <begin position="6"/>
        <end position="110"/>
    </location>
</feature>